<gene>
    <name evidence="13 14" type="primary">flhB</name>
    <name evidence="15" type="ORF">FUT82_15820</name>
    <name evidence="14" type="ORF">TPHV1_80080</name>
</gene>
<dbReference type="AlphaFoldDB" id="A0A0B7H0A4"/>
<dbReference type="Gene3D" id="3.40.1690.10">
    <property type="entry name" value="secretion proteins EscU"/>
    <property type="match status" value="1"/>
</dbReference>
<dbReference type="NCBIfam" id="TIGR00328">
    <property type="entry name" value="flhB"/>
    <property type="match status" value="1"/>
</dbReference>
<evidence type="ECO:0000313" key="14">
    <source>
        <dbReference type="EMBL" id="CEM63327.1"/>
    </source>
</evidence>
<keyword evidence="14" id="KW-0969">Cilium</keyword>
<reference evidence="16" key="2">
    <citation type="submission" date="2015-01" db="EMBL/GenBank/DDBJ databases">
        <authorList>
            <person name="Manzoor Shahid"/>
            <person name="Zubair Saima"/>
        </authorList>
    </citation>
    <scope>NUCLEOTIDE SEQUENCE [LARGE SCALE GENOMIC DNA]</scope>
    <source>
        <strain evidence="16">V1</strain>
    </source>
</reference>
<feature type="transmembrane region" description="Helical" evidence="13">
    <location>
        <begin position="102"/>
        <end position="124"/>
    </location>
</feature>
<dbReference type="GO" id="GO:0009306">
    <property type="term" value="P:protein secretion"/>
    <property type="evidence" value="ECO:0007669"/>
    <property type="project" value="InterPro"/>
</dbReference>
<evidence type="ECO:0000256" key="13">
    <source>
        <dbReference type="RuleBase" id="RU364091"/>
    </source>
</evidence>
<evidence type="ECO:0000313" key="17">
    <source>
        <dbReference type="Proteomes" id="UP000323594"/>
    </source>
</evidence>
<keyword evidence="5 13" id="KW-1003">Cell membrane</keyword>
<evidence type="ECO:0000313" key="16">
    <source>
        <dbReference type="Proteomes" id="UP000042527"/>
    </source>
</evidence>
<evidence type="ECO:0000256" key="4">
    <source>
        <dbReference type="ARBA" id="ARBA00022448"/>
    </source>
</evidence>
<keyword evidence="4 13" id="KW-0813">Transport</keyword>
<evidence type="ECO:0000256" key="7">
    <source>
        <dbReference type="ARBA" id="ARBA00022795"/>
    </source>
</evidence>
<keyword evidence="9 13" id="KW-1133">Transmembrane helix</keyword>
<proteinExistence type="inferred from homology"/>
<dbReference type="PRINTS" id="PR00950">
    <property type="entry name" value="TYPE3IMSPROT"/>
</dbReference>
<dbReference type="PANTHER" id="PTHR30531:SF12">
    <property type="entry name" value="FLAGELLAR BIOSYNTHETIC PROTEIN FLHB"/>
    <property type="match status" value="1"/>
</dbReference>
<keyword evidence="11 13" id="KW-1006">Bacterial flagellum protein export</keyword>
<keyword evidence="6 13" id="KW-0812">Transmembrane</keyword>
<dbReference type="EMBL" id="CDNC01000050">
    <property type="protein sequence ID" value="CEM63327.1"/>
    <property type="molecule type" value="Genomic_DNA"/>
</dbReference>
<evidence type="ECO:0000256" key="10">
    <source>
        <dbReference type="ARBA" id="ARBA00023136"/>
    </source>
</evidence>
<dbReference type="InterPro" id="IPR006136">
    <property type="entry name" value="FlhB"/>
</dbReference>
<dbReference type="GeneID" id="57754529"/>
<dbReference type="EMBL" id="CP042817">
    <property type="protein sequence ID" value="QEJ99311.1"/>
    <property type="molecule type" value="Genomic_DNA"/>
</dbReference>
<reference evidence="15 17" key="3">
    <citation type="submission" date="2019-08" db="EMBL/GenBank/DDBJ databases">
        <authorList>
            <person name="Kuhnert P."/>
        </authorList>
    </citation>
    <scope>NUCLEOTIDE SEQUENCE [LARGE SCALE GENOMIC DNA]</scope>
    <source>
        <strain evidence="15 17">B36.5</strain>
    </source>
</reference>
<feature type="transmembrane region" description="Helical" evidence="13">
    <location>
        <begin position="171"/>
        <end position="194"/>
    </location>
</feature>
<feature type="transmembrane region" description="Helical" evidence="13">
    <location>
        <begin position="53"/>
        <end position="71"/>
    </location>
</feature>
<dbReference type="Proteomes" id="UP000042527">
    <property type="component" value="Unassembled WGS sequence"/>
</dbReference>
<sequence length="379" mass="43004">MNNEYTLYELPLIIDLQWFAAEDEGRTEDPTETKLRKAREEGRVPKSQDMNSALVVFFPALALILLAPHILNSCMEILKFFFLRCTQADIRSGEWFFVFIKYFAQIVFPITFIALTAGVLSNLIQNRGFLFSTKPIQPKFDKISPNIVRFFKRALFSIEGLFNLAKSLMKVAAIVFVSYLIIKSNITVFISMLQVSFVQAVFYIAGLAAKILAAVSLLLLLFAIPDYFFQRKQFIDSLKMSKSEIKEEIKEQEGDPLIKSQLRRQMQAIVRESARGAATADVVITNPTHYAVAVKYDLGEMPAPIVIAKGSDQLAQRIKEIARENNIPIEENKPLARSLYAQVAIGKEVPYEYFNALVLIFTKLDKFKMQAQQRGDVNG</sequence>
<evidence type="ECO:0000256" key="2">
    <source>
        <dbReference type="ARBA" id="ARBA00010690"/>
    </source>
</evidence>
<dbReference type="Gene3D" id="6.10.250.2080">
    <property type="match status" value="1"/>
</dbReference>
<keyword evidence="14" id="KW-0282">Flagellum</keyword>
<evidence type="ECO:0000256" key="3">
    <source>
        <dbReference type="ARBA" id="ARBA00021622"/>
    </source>
</evidence>
<evidence type="ECO:0000256" key="8">
    <source>
        <dbReference type="ARBA" id="ARBA00022927"/>
    </source>
</evidence>
<accession>A0A0B7H0A4</accession>
<dbReference type="Pfam" id="PF01312">
    <property type="entry name" value="Bac_export_2"/>
    <property type="match status" value="1"/>
</dbReference>
<comment type="function">
    <text evidence="12 13">Required for formation of the rod structure in the basal body of the flagellar apparatus. Together with FliI and FliH, may constitute the export apparatus of flagellin.</text>
</comment>
<evidence type="ECO:0000256" key="11">
    <source>
        <dbReference type="ARBA" id="ARBA00023225"/>
    </source>
</evidence>
<name>A0A0B7H0A4_TREPH</name>
<organism evidence="14 16">
    <name type="scientific">Treponema phagedenis</name>
    <dbReference type="NCBI Taxonomy" id="162"/>
    <lineage>
        <taxon>Bacteria</taxon>
        <taxon>Pseudomonadati</taxon>
        <taxon>Spirochaetota</taxon>
        <taxon>Spirochaetia</taxon>
        <taxon>Spirochaetales</taxon>
        <taxon>Treponemataceae</taxon>
        <taxon>Treponema</taxon>
    </lineage>
</organism>
<evidence type="ECO:0000256" key="9">
    <source>
        <dbReference type="ARBA" id="ARBA00022989"/>
    </source>
</evidence>
<dbReference type="GO" id="GO:0044780">
    <property type="term" value="P:bacterial-type flagellum assembly"/>
    <property type="evidence" value="ECO:0007669"/>
    <property type="project" value="InterPro"/>
</dbReference>
<keyword evidence="14" id="KW-0966">Cell projection</keyword>
<reference evidence="14" key="1">
    <citation type="submission" date="2015-01" db="EMBL/GenBank/DDBJ databases">
        <authorList>
            <person name="Xiang T."/>
            <person name="Song Y."/>
            <person name="Huang L."/>
            <person name="Wang B."/>
            <person name="Wu P."/>
        </authorList>
    </citation>
    <scope>NUCLEOTIDE SEQUENCE [LARGE SCALE GENOMIC DNA]</scope>
    <source>
        <strain evidence="14">V1</strain>
    </source>
</reference>
<evidence type="ECO:0000256" key="6">
    <source>
        <dbReference type="ARBA" id="ARBA00022692"/>
    </source>
</evidence>
<evidence type="ECO:0000313" key="15">
    <source>
        <dbReference type="EMBL" id="QEJ99311.1"/>
    </source>
</evidence>
<dbReference type="RefSeq" id="WP_024752695.1">
    <property type="nucleotide sequence ID" value="NZ_CDNC01000050.1"/>
</dbReference>
<comment type="similarity">
    <text evidence="2 13">Belongs to the type III secretion exporter family.</text>
</comment>
<evidence type="ECO:0000256" key="1">
    <source>
        <dbReference type="ARBA" id="ARBA00004651"/>
    </source>
</evidence>
<dbReference type="GO" id="GO:0005886">
    <property type="term" value="C:plasma membrane"/>
    <property type="evidence" value="ECO:0007669"/>
    <property type="project" value="UniProtKB-SubCell"/>
</dbReference>
<evidence type="ECO:0000256" key="12">
    <source>
        <dbReference type="ARBA" id="ARBA00025078"/>
    </source>
</evidence>
<keyword evidence="10 13" id="KW-0472">Membrane</keyword>
<dbReference type="PANTHER" id="PTHR30531">
    <property type="entry name" value="FLAGELLAR BIOSYNTHETIC PROTEIN FLHB"/>
    <property type="match status" value="1"/>
</dbReference>
<dbReference type="OrthoDB" id="9807950at2"/>
<keyword evidence="16" id="KW-1185">Reference proteome</keyword>
<comment type="subcellular location">
    <subcellularLocation>
        <location evidence="1">Cell membrane</location>
        <topology evidence="1">Multi-pass membrane protein</topology>
    </subcellularLocation>
</comment>
<dbReference type="Proteomes" id="UP000323594">
    <property type="component" value="Chromosome"/>
</dbReference>
<evidence type="ECO:0000256" key="5">
    <source>
        <dbReference type="ARBA" id="ARBA00022475"/>
    </source>
</evidence>
<protein>
    <recommendedName>
        <fullName evidence="3 13">Flagellar biosynthetic protein FlhB</fullName>
    </recommendedName>
</protein>
<keyword evidence="8 13" id="KW-0653">Protein transport</keyword>
<keyword evidence="7 13" id="KW-1005">Bacterial flagellum biogenesis</keyword>
<feature type="transmembrane region" description="Helical" evidence="13">
    <location>
        <begin position="200"/>
        <end position="224"/>
    </location>
</feature>
<dbReference type="SUPFAM" id="SSF160544">
    <property type="entry name" value="EscU C-terminal domain-like"/>
    <property type="match status" value="1"/>
</dbReference>
<dbReference type="InterPro" id="IPR006135">
    <property type="entry name" value="T3SS_substrate_exporter"/>
</dbReference>
<dbReference type="InterPro" id="IPR029025">
    <property type="entry name" value="T3SS_substrate_exporter_C"/>
</dbReference>